<sequence length="67" mass="7722">MFVPRRPVKDAFGVRSQRCRRRIVRVSAVNRDQGVSVALAPPDDVTQSEELRQKFWTARLDRAGKQL</sequence>
<proteinExistence type="predicted"/>
<comment type="caution">
    <text evidence="1">The sequence shown here is derived from an EMBL/GenBank/DDBJ whole genome shotgun (WGS) entry which is preliminary data.</text>
</comment>
<reference evidence="2" key="1">
    <citation type="submission" date="2014-07" db="EMBL/GenBank/DDBJ databases">
        <title>Genome sequencing of plant-pathogenic Streptomyces species.</title>
        <authorList>
            <person name="Harrison J."/>
            <person name="Sapp M."/>
            <person name="Thwaites R."/>
            <person name="Studholme D.J."/>
        </authorList>
    </citation>
    <scope>NUCLEOTIDE SEQUENCE [LARGE SCALE GENOMIC DNA]</scope>
    <source>
        <strain evidence="2">NCPPB 4445</strain>
    </source>
</reference>
<gene>
    <name evidence="1" type="ORF">IQ63_32050</name>
</gene>
<name>A0A0L0JTV1_9ACTN</name>
<dbReference type="EMBL" id="JPPY01000181">
    <property type="protein sequence ID" value="KND29001.1"/>
    <property type="molecule type" value="Genomic_DNA"/>
</dbReference>
<dbReference type="AlphaFoldDB" id="A0A0L0JTV1"/>
<dbReference type="Proteomes" id="UP000037151">
    <property type="component" value="Unassembled WGS sequence"/>
</dbReference>
<accession>A0A0L0JTV1</accession>
<protein>
    <submittedName>
        <fullName evidence="1">Uncharacterized protein</fullName>
    </submittedName>
</protein>
<evidence type="ECO:0000313" key="1">
    <source>
        <dbReference type="EMBL" id="KND29001.1"/>
    </source>
</evidence>
<organism evidence="1 2">
    <name type="scientific">Streptomyces acidiscabies</name>
    <dbReference type="NCBI Taxonomy" id="42234"/>
    <lineage>
        <taxon>Bacteria</taxon>
        <taxon>Bacillati</taxon>
        <taxon>Actinomycetota</taxon>
        <taxon>Actinomycetes</taxon>
        <taxon>Kitasatosporales</taxon>
        <taxon>Streptomycetaceae</taxon>
        <taxon>Streptomyces</taxon>
    </lineage>
</organism>
<dbReference type="PATRIC" id="fig|42234.21.peg.6599"/>
<evidence type="ECO:0000313" key="2">
    <source>
        <dbReference type="Proteomes" id="UP000037151"/>
    </source>
</evidence>